<dbReference type="PANTHER" id="PTHR10288">
    <property type="entry name" value="KH DOMAIN CONTAINING RNA BINDING PROTEIN"/>
    <property type="match status" value="1"/>
</dbReference>
<feature type="domain" description="K Homology" evidence="4">
    <location>
        <begin position="205"/>
        <end position="278"/>
    </location>
</feature>
<dbReference type="InterPro" id="IPR004087">
    <property type="entry name" value="KH_dom"/>
</dbReference>
<dbReference type="SUPFAM" id="SSF54791">
    <property type="entry name" value="Eukaryotic type KH-domain (KH-domain type I)"/>
    <property type="match status" value="3"/>
</dbReference>
<dbReference type="PROSITE" id="PS50084">
    <property type="entry name" value="KH_TYPE_1"/>
    <property type="match status" value="3"/>
</dbReference>
<protein>
    <submittedName>
        <fullName evidence="5">Protein BTR1 (Binding to ToMV RNA 1)</fullName>
    </submittedName>
</protein>
<dbReference type="Gene3D" id="3.30.1370.10">
    <property type="entry name" value="K Homology domain, type 1"/>
    <property type="match status" value="3"/>
</dbReference>
<evidence type="ECO:0000256" key="3">
    <source>
        <dbReference type="SAM" id="MobiDB-lite"/>
    </source>
</evidence>
<keyword evidence="2" id="KW-0694">RNA-binding</keyword>
<dbReference type="InterPro" id="IPR004088">
    <property type="entry name" value="KH_dom_type_1"/>
</dbReference>
<feature type="region of interest" description="Disordered" evidence="3">
    <location>
        <begin position="341"/>
        <end position="381"/>
    </location>
</feature>
<evidence type="ECO:0000256" key="1">
    <source>
        <dbReference type="ARBA" id="ARBA00022737"/>
    </source>
</evidence>
<evidence type="ECO:0000259" key="4">
    <source>
        <dbReference type="SMART" id="SM00322"/>
    </source>
</evidence>
<keyword evidence="1" id="KW-0677">Repeat</keyword>
<sequence>MLSCNTAFGSGSPPPEGGNTFGSPPGNGSFGNESDLLENPLSVWGLSLPGTTVKSNDYAQALLFIMRCKDNDAKEAESFLRGTLKLLLGKEPSVALKGDEIEDEKADREFASFHGDDTDDKPTTLVLLVPGQAHIIGHLIGKAGAEITKLESSANVSIRVESKSKMPLGSSERRIFIVGSVANCVFTQQRITQRIHEKLREEGVKQELIKIVIPHESVPHLIGKGGSSIKRLQEQSSARIQVEQETSVVPGTIGRAVTIQGSRYERSMAQYLISRQMAENRSTRKEWQGGVPQPSSLSPQNFPTHMSPPLQSGLDESNAKPGGHKGDFFLPADLGSQVVGGGDAAVSGSGSTRGTRGSSVDSGSNLGFGGNGKGRKCTPISVQPKPRLRYEVPFNAAAFDSNAVQQYERYVPDNAVAHLIGRAGAVISDIQKKSGTRISFSKNGSRATEANPKLAHVQRVTIVGTPYAIQLAQQMISKKIIEHVGEDFERM</sequence>
<gene>
    <name evidence="5" type="ORF">SCF082_LOCUS22720</name>
</gene>
<accession>A0ABP0LJE5</accession>
<feature type="domain" description="K Homology" evidence="4">
    <location>
        <begin position="121"/>
        <end position="196"/>
    </location>
</feature>
<feature type="region of interest" description="Disordered" evidence="3">
    <location>
        <begin position="282"/>
        <end position="325"/>
    </location>
</feature>
<evidence type="ECO:0000313" key="6">
    <source>
        <dbReference type="Proteomes" id="UP001642464"/>
    </source>
</evidence>
<feature type="compositionally biased region" description="Polar residues" evidence="3">
    <location>
        <begin position="293"/>
        <end position="304"/>
    </location>
</feature>
<feature type="region of interest" description="Disordered" evidence="3">
    <location>
        <begin position="1"/>
        <end position="34"/>
    </location>
</feature>
<dbReference type="CDD" id="cd00105">
    <property type="entry name" value="KH-I"/>
    <property type="match status" value="1"/>
</dbReference>
<feature type="domain" description="K Homology" evidence="4">
    <location>
        <begin position="403"/>
        <end position="481"/>
    </location>
</feature>
<organism evidence="5 6">
    <name type="scientific">Durusdinium trenchii</name>
    <dbReference type="NCBI Taxonomy" id="1381693"/>
    <lineage>
        <taxon>Eukaryota</taxon>
        <taxon>Sar</taxon>
        <taxon>Alveolata</taxon>
        <taxon>Dinophyceae</taxon>
        <taxon>Suessiales</taxon>
        <taxon>Symbiodiniaceae</taxon>
        <taxon>Durusdinium</taxon>
    </lineage>
</organism>
<dbReference type="InterPro" id="IPR036612">
    <property type="entry name" value="KH_dom_type_1_sf"/>
</dbReference>
<keyword evidence="6" id="KW-1185">Reference proteome</keyword>
<comment type="caution">
    <text evidence="5">The sequence shown here is derived from an EMBL/GenBank/DDBJ whole genome shotgun (WGS) entry which is preliminary data.</text>
</comment>
<dbReference type="SMART" id="SM00322">
    <property type="entry name" value="KH"/>
    <property type="match status" value="3"/>
</dbReference>
<dbReference type="Pfam" id="PF00013">
    <property type="entry name" value="KH_1"/>
    <property type="match status" value="3"/>
</dbReference>
<proteinExistence type="predicted"/>
<dbReference type="EMBL" id="CAXAMM010016348">
    <property type="protein sequence ID" value="CAK9038689.1"/>
    <property type="molecule type" value="Genomic_DNA"/>
</dbReference>
<evidence type="ECO:0000313" key="5">
    <source>
        <dbReference type="EMBL" id="CAK9038689.1"/>
    </source>
</evidence>
<dbReference type="Proteomes" id="UP001642464">
    <property type="component" value="Unassembled WGS sequence"/>
</dbReference>
<name>A0ABP0LJE5_9DINO</name>
<evidence type="ECO:0000256" key="2">
    <source>
        <dbReference type="PROSITE-ProRule" id="PRU00117"/>
    </source>
</evidence>
<feature type="compositionally biased region" description="Low complexity" evidence="3">
    <location>
        <begin position="344"/>
        <end position="365"/>
    </location>
</feature>
<reference evidence="5 6" key="1">
    <citation type="submission" date="2024-02" db="EMBL/GenBank/DDBJ databases">
        <authorList>
            <person name="Chen Y."/>
            <person name="Shah S."/>
            <person name="Dougan E. K."/>
            <person name="Thang M."/>
            <person name="Chan C."/>
        </authorList>
    </citation>
    <scope>NUCLEOTIDE SEQUENCE [LARGE SCALE GENOMIC DNA]</scope>
</reference>